<dbReference type="InterPro" id="IPR041253">
    <property type="entry name" value="CBM77"/>
</dbReference>
<dbReference type="AlphaFoldDB" id="A0AA90UNM4"/>
<keyword evidence="1 2" id="KW-0456">Lyase</keyword>
<dbReference type="RefSeq" id="WP_153093597.1">
    <property type="nucleotide sequence ID" value="NZ_JAHOEK010000002.1"/>
</dbReference>
<proteinExistence type="inferred from homology"/>
<dbReference type="EMBL" id="JAHOEP010000001">
    <property type="protein sequence ID" value="MBV3406850.1"/>
    <property type="molecule type" value="Genomic_DNA"/>
</dbReference>
<evidence type="ECO:0000313" key="6">
    <source>
        <dbReference type="EMBL" id="MQN78807.1"/>
    </source>
</evidence>
<feature type="region of interest" description="Disordered" evidence="3">
    <location>
        <begin position="618"/>
        <end position="659"/>
    </location>
</feature>
<dbReference type="Proteomes" id="UP001196316">
    <property type="component" value="Unassembled WGS sequence"/>
</dbReference>
<keyword evidence="2" id="KW-0624">Polysaccharide degradation</keyword>
<comment type="similarity">
    <text evidence="2">Belongs to the polysaccharide lyase 1 family.</text>
</comment>
<evidence type="ECO:0000313" key="8">
    <source>
        <dbReference type="Proteomes" id="UP001196316"/>
    </source>
</evidence>
<reference evidence="7" key="1">
    <citation type="submission" date="2019-09" db="EMBL/GenBank/DDBJ databases">
        <title>Distinct polysaccharide growth profiles of human intestinal Prevotella copri isolates.</title>
        <authorList>
            <person name="Fehlner-Peach H."/>
            <person name="Magnabosco C."/>
            <person name="Raghavan V."/>
            <person name="Scher J.U."/>
            <person name="Tett A."/>
            <person name="Cox L.M."/>
            <person name="Gottsegen C."/>
            <person name="Watters A."/>
            <person name="Wiltshire- Gordon J.D."/>
            <person name="Segata N."/>
            <person name="Bonneau R."/>
            <person name="Littman D.R."/>
        </authorList>
    </citation>
    <scope>NUCLEOTIDE SEQUENCE [LARGE SCALE GENOMIC DNA]</scope>
    <source>
        <strain evidence="7">BU41712</strain>
    </source>
</reference>
<dbReference type="PANTHER" id="PTHR31683">
    <property type="entry name" value="PECTATE LYASE 18-RELATED"/>
    <property type="match status" value="1"/>
</dbReference>
<dbReference type="Proteomes" id="UP000423156">
    <property type="component" value="Unassembled WGS sequence"/>
</dbReference>
<dbReference type="InterPro" id="IPR002022">
    <property type="entry name" value="Pec_lyase"/>
</dbReference>
<dbReference type="Gene3D" id="2.160.20.10">
    <property type="entry name" value="Single-stranded right-handed beta-helix, Pectin lyase-like"/>
    <property type="match status" value="1"/>
</dbReference>
<comment type="caution">
    <text evidence="5">The sequence shown here is derived from an EMBL/GenBank/DDBJ whole genome shotgun (WGS) entry which is preliminary data.</text>
</comment>
<keyword evidence="2" id="KW-0119">Carbohydrate metabolism</keyword>
<dbReference type="InterPro" id="IPR012334">
    <property type="entry name" value="Pectin_lyas_fold"/>
</dbReference>
<keyword evidence="2" id="KW-0964">Secreted</keyword>
<evidence type="ECO:0000256" key="2">
    <source>
        <dbReference type="RuleBase" id="RU361173"/>
    </source>
</evidence>
<protein>
    <submittedName>
        <fullName evidence="5">Pectate lyase</fullName>
    </submittedName>
</protein>
<evidence type="ECO:0000313" key="5">
    <source>
        <dbReference type="EMBL" id="MBV3406850.1"/>
    </source>
</evidence>
<sequence length="780" mass="82936">MNIYSIKVETVGGGSTVTPGSTDKITNAVARNSKVNQMYVTTKSGDVKYYNTADLTSVKFEGDKAIIAPKSGSENDEYNASVQAIRFAKKADQGESGDIDNPAGVIQITEAKGWQESAYLKWAPFEGASSYNVYVDDKKIDAQLVRQYKSYYRADVLGLKEGTYSVKVVPVNAEGKEIAGANTASNLVVKSYNREGFAHFKYAGVGAYNNDGTLKAGAKVLYITAKTAKTVSTTVNTGKLETITGLQSIIDAYQKGEDTTPIVFRIIGKVSLSDLDKISSSAEGLQIKGKGAHSVMNMTFEGVGDDATVYGFGFLLRNTKSVEFRNFAIMRCLDDAMSLDTDNSHVWIHNMDLFYGKKGGAADQAKGDGTVDIKGDSQYITVAYNRFWDNGKASMCGMTSESGPNYITYHHNWFDHSDSRMARIRTMSVHMYNNYYLHNDVYGVGATSGSSVFMESNYFDATKRPIMSSLQGTDAKGDGTFSGEKGGLIKAYGNVFANKPDNFSYIPYAENNTSFDAYEVSDPSEQVPSSVKTLVGGTSYDNFDTNSSLMYAYAADKAEDVPSIVEGFYGAGRLNHGDIDFVIPDETVVTNGHQQPWPALASILDAYTSGVVKVFGESNATGEGGSTEGGSTGGETGGSGEGGSTGGSTGGSEGGSTVTPIEGTVTCSFAGGKASNSSFTVAGNFKNSTTGVTVDGNTYNDYLKLESSAGTVSFKTTAKMQMTCYTGDTKAKLKIDGADVTGDTTKGVVTVTLEVGDHSIAKAGSGSKSLYLIKLVPVTE</sequence>
<reference evidence="5" key="2">
    <citation type="submission" date="2021-06" db="EMBL/GenBank/DDBJ databases">
        <title>Collection of gut derived symbiotic bacterial strains cultured from healthy donors.</title>
        <authorList>
            <person name="Lin H."/>
            <person name="Littmann E."/>
            <person name="Pamer E.G."/>
        </authorList>
    </citation>
    <scope>NUCLEOTIDE SEQUENCE</scope>
    <source>
        <strain evidence="5">MSK.21.60</strain>
    </source>
</reference>
<evidence type="ECO:0000259" key="4">
    <source>
        <dbReference type="SMART" id="SM00656"/>
    </source>
</evidence>
<evidence type="ECO:0000256" key="1">
    <source>
        <dbReference type="ARBA" id="ARBA00023239"/>
    </source>
</evidence>
<dbReference type="InterPro" id="IPR011050">
    <property type="entry name" value="Pectin_lyase_fold/virulence"/>
</dbReference>
<gene>
    <name evidence="6" type="ORF">F7D71_13260</name>
    <name evidence="5" type="ORF">KSW80_00220</name>
</gene>
<comment type="subcellular location">
    <subcellularLocation>
        <location evidence="2">Secreted</location>
    </subcellularLocation>
</comment>
<reference evidence="6" key="3">
    <citation type="submission" date="2022-12" db="EMBL/GenBank/DDBJ databases">
        <title>Distinct polysaccharide growth profiles of human intestinal Prevotella copri isolates.</title>
        <authorList>
            <person name="Fehlner-Peach H."/>
            <person name="Magnabosco C."/>
            <person name="Raghavan V."/>
            <person name="Scher J.U."/>
            <person name="Tett A."/>
            <person name="Cox L.M."/>
            <person name="Gottsegen C."/>
            <person name="Watters A."/>
            <person name="Wiltshire- Gordon J.D."/>
            <person name="Segata N."/>
            <person name="Bonneau R."/>
            <person name="Littman D.R."/>
        </authorList>
    </citation>
    <scope>NUCLEOTIDE SEQUENCE</scope>
    <source>
        <strain evidence="6">BU41712</strain>
    </source>
</reference>
<dbReference type="SMART" id="SM00656">
    <property type="entry name" value="Amb_all"/>
    <property type="match status" value="1"/>
</dbReference>
<evidence type="ECO:0000256" key="3">
    <source>
        <dbReference type="SAM" id="MobiDB-lite"/>
    </source>
</evidence>
<accession>A0AA90UNM4</accession>
<dbReference type="SUPFAM" id="SSF51126">
    <property type="entry name" value="Pectin lyase-like"/>
    <property type="match status" value="1"/>
</dbReference>
<organism evidence="5 8">
    <name type="scientific">Segatella copri</name>
    <dbReference type="NCBI Taxonomy" id="165179"/>
    <lineage>
        <taxon>Bacteria</taxon>
        <taxon>Pseudomonadati</taxon>
        <taxon>Bacteroidota</taxon>
        <taxon>Bacteroidia</taxon>
        <taxon>Bacteroidales</taxon>
        <taxon>Prevotellaceae</taxon>
        <taxon>Segatella</taxon>
    </lineage>
</organism>
<dbReference type="Pfam" id="PF00544">
    <property type="entry name" value="Pectate_lyase_4"/>
    <property type="match status" value="1"/>
</dbReference>
<name>A0AA90UNM4_9BACT</name>
<dbReference type="GO" id="GO:0030570">
    <property type="term" value="F:pectate lyase activity"/>
    <property type="evidence" value="ECO:0007669"/>
    <property type="project" value="InterPro"/>
</dbReference>
<dbReference type="Pfam" id="PF18283">
    <property type="entry name" value="CBM77"/>
    <property type="match status" value="1"/>
</dbReference>
<evidence type="ECO:0000313" key="7">
    <source>
        <dbReference type="Proteomes" id="UP000423156"/>
    </source>
</evidence>
<dbReference type="PANTHER" id="PTHR31683:SF18">
    <property type="entry name" value="PECTATE LYASE 21-RELATED"/>
    <property type="match status" value="1"/>
</dbReference>
<dbReference type="GO" id="GO:0005576">
    <property type="term" value="C:extracellular region"/>
    <property type="evidence" value="ECO:0007669"/>
    <property type="project" value="UniProtKB-SubCell"/>
</dbReference>
<feature type="compositionally biased region" description="Gly residues" evidence="3">
    <location>
        <begin position="622"/>
        <end position="654"/>
    </location>
</feature>
<dbReference type="EMBL" id="VZBZ01000154">
    <property type="protein sequence ID" value="MQN78807.1"/>
    <property type="molecule type" value="Genomic_DNA"/>
</dbReference>
<dbReference type="GO" id="GO:0000272">
    <property type="term" value="P:polysaccharide catabolic process"/>
    <property type="evidence" value="ECO:0007669"/>
    <property type="project" value="UniProtKB-KW"/>
</dbReference>
<feature type="domain" description="Pectate lyase" evidence="4">
    <location>
        <begin position="265"/>
        <end position="465"/>
    </location>
</feature>
<dbReference type="InterPro" id="IPR045032">
    <property type="entry name" value="PEL"/>
</dbReference>